<dbReference type="PANTHER" id="PTHR12810:SF0">
    <property type="entry name" value="SMALL RIBOSOMAL SUBUNIT PROTEIN MS29"/>
    <property type="match status" value="1"/>
</dbReference>
<evidence type="ECO:0000313" key="9">
    <source>
        <dbReference type="EMBL" id="QDS72906.1"/>
    </source>
</evidence>
<reference evidence="9 10" key="1">
    <citation type="submission" date="2019-07" db="EMBL/GenBank/DDBJ databases">
        <title>Finished genome of Venturia effusa.</title>
        <authorList>
            <person name="Young C.A."/>
            <person name="Cox M.P."/>
            <person name="Ganley A.R.D."/>
            <person name="David W.J."/>
        </authorList>
    </citation>
    <scope>NUCLEOTIDE SEQUENCE [LARGE SCALE GENOMIC DNA]</scope>
    <source>
        <strain evidence="10">albino</strain>
    </source>
</reference>
<dbReference type="GO" id="GO:0003735">
    <property type="term" value="F:structural constituent of ribosome"/>
    <property type="evidence" value="ECO:0007669"/>
    <property type="project" value="TreeGrafter"/>
</dbReference>
<sequence>MPLRCSRHLCSHTIRANDASALQKPQWFQSHPFSSTAPRTLPAPAKKKTSQSGPPQKGVTVLRIKKKGVQQSTAKPPAPGERRALRNRIVLSNTNALEVPGLQELGIGALASETSIGAVMALPGNLLDNLRAVEAFKPGQGWSFFRRPACLVRKENVELCQIIESNEGKTTRKIICGEKGVGKSVFLLQTMTMAFMKGWIVLNIPEGRGLTVGNTAYEPIPNTLPLQYSQPAYTANLLSQFLRANQRLLSTLKLTSKPDFNFTLAPGTTLATLAEAGSLDEDRAWPIFEHIWRELQVPGRPPVLYCIDNISHIMGDSKYTVLDEEQKLRPIHAHDFALIKHFIDHLSGERELANGGMVLAATSLSEHIKSAALDTVIKAAEARQQNEGETRVSDFYDPYEKLDMRALKALTSDFNSSSLPLDANAAPGTPKVVDANATGEPTTEIENTETTSVVTHRDVNELGVIRLKGITKAEAKTILEYWATSGMVRRQIEEKFVADQWTVAGGGVFKELERGCLRRAV</sequence>
<dbReference type="OrthoDB" id="274828at2759"/>
<gene>
    <name evidence="9" type="ORF">FKW77_007814</name>
</gene>
<dbReference type="STRING" id="50376.A0A517LB97"/>
<keyword evidence="6" id="KW-0687">Ribonucleoprotein</keyword>
<accession>A0A517LB97</accession>
<evidence type="ECO:0000256" key="4">
    <source>
        <dbReference type="ARBA" id="ARBA00022980"/>
    </source>
</evidence>
<evidence type="ECO:0000256" key="2">
    <source>
        <dbReference type="ARBA" id="ARBA00009863"/>
    </source>
</evidence>
<dbReference type="PANTHER" id="PTHR12810">
    <property type="entry name" value="MITOCHONDRIAL 28S RIBOSOMAL PROTEIN S29"/>
    <property type="match status" value="1"/>
</dbReference>
<evidence type="ECO:0000256" key="5">
    <source>
        <dbReference type="ARBA" id="ARBA00023128"/>
    </source>
</evidence>
<organism evidence="9 10">
    <name type="scientific">Venturia effusa</name>
    <dbReference type="NCBI Taxonomy" id="50376"/>
    <lineage>
        <taxon>Eukaryota</taxon>
        <taxon>Fungi</taxon>
        <taxon>Dikarya</taxon>
        <taxon>Ascomycota</taxon>
        <taxon>Pezizomycotina</taxon>
        <taxon>Dothideomycetes</taxon>
        <taxon>Pleosporomycetidae</taxon>
        <taxon>Venturiales</taxon>
        <taxon>Venturiaceae</taxon>
        <taxon>Venturia</taxon>
    </lineage>
</organism>
<dbReference type="InterPro" id="IPR019368">
    <property type="entry name" value="Ribosomal_mS29"/>
</dbReference>
<keyword evidence="5" id="KW-0496">Mitochondrion</keyword>
<evidence type="ECO:0000256" key="8">
    <source>
        <dbReference type="SAM" id="MobiDB-lite"/>
    </source>
</evidence>
<evidence type="ECO:0000256" key="7">
    <source>
        <dbReference type="ARBA" id="ARBA00035140"/>
    </source>
</evidence>
<name>A0A517LB97_9PEZI</name>
<evidence type="ECO:0000256" key="1">
    <source>
        <dbReference type="ARBA" id="ARBA00004173"/>
    </source>
</evidence>
<dbReference type="Proteomes" id="UP000316270">
    <property type="component" value="Chromosome 8"/>
</dbReference>
<comment type="subcellular location">
    <subcellularLocation>
        <location evidence="1">Mitochondrion</location>
    </subcellularLocation>
</comment>
<feature type="region of interest" description="Disordered" evidence="8">
    <location>
        <begin position="30"/>
        <end position="58"/>
    </location>
</feature>
<evidence type="ECO:0000313" key="10">
    <source>
        <dbReference type="Proteomes" id="UP000316270"/>
    </source>
</evidence>
<dbReference type="GO" id="GO:0005763">
    <property type="term" value="C:mitochondrial small ribosomal subunit"/>
    <property type="evidence" value="ECO:0007669"/>
    <property type="project" value="TreeGrafter"/>
</dbReference>
<comment type="similarity">
    <text evidence="2">Belongs to the mitochondrion-specific ribosomal protein mS29 family.</text>
</comment>
<keyword evidence="4" id="KW-0689">Ribosomal protein</keyword>
<dbReference type="Pfam" id="PF10236">
    <property type="entry name" value="DAP3"/>
    <property type="match status" value="1"/>
</dbReference>
<proteinExistence type="inferred from homology"/>
<dbReference type="AlphaFoldDB" id="A0A517LB97"/>
<keyword evidence="3" id="KW-0809">Transit peptide</keyword>
<evidence type="ECO:0000256" key="3">
    <source>
        <dbReference type="ARBA" id="ARBA00022946"/>
    </source>
</evidence>
<protein>
    <recommendedName>
        <fullName evidence="7">Small ribosomal subunit protein mS29</fullName>
    </recommendedName>
</protein>
<dbReference type="EMBL" id="CP042192">
    <property type="protein sequence ID" value="QDS72906.1"/>
    <property type="molecule type" value="Genomic_DNA"/>
</dbReference>
<keyword evidence="10" id="KW-1185">Reference proteome</keyword>
<evidence type="ECO:0000256" key="6">
    <source>
        <dbReference type="ARBA" id="ARBA00023274"/>
    </source>
</evidence>